<dbReference type="OrthoDB" id="6385003at2"/>
<accession>A0A2S7WNU1</accession>
<gene>
    <name evidence="2" type="ORF">BTO18_08870</name>
</gene>
<feature type="transmembrane region" description="Helical" evidence="1">
    <location>
        <begin position="129"/>
        <end position="146"/>
    </location>
</feature>
<evidence type="ECO:0000256" key="1">
    <source>
        <dbReference type="SAM" id="Phobius"/>
    </source>
</evidence>
<proteinExistence type="predicted"/>
<dbReference type="RefSeq" id="WP_105015876.1">
    <property type="nucleotide sequence ID" value="NZ_MSCN01000001.1"/>
</dbReference>
<keyword evidence="1" id="KW-0472">Membrane</keyword>
<dbReference type="InterPro" id="IPR018750">
    <property type="entry name" value="DUF2306_membrane"/>
</dbReference>
<feature type="transmembrane region" description="Helical" evidence="1">
    <location>
        <begin position="72"/>
        <end position="91"/>
    </location>
</feature>
<keyword evidence="3" id="KW-1185">Reference proteome</keyword>
<evidence type="ECO:0008006" key="4">
    <source>
        <dbReference type="Google" id="ProtNLM"/>
    </source>
</evidence>
<dbReference type="AlphaFoldDB" id="A0A2S7WNU1"/>
<reference evidence="2 3" key="1">
    <citation type="submission" date="2016-12" db="EMBL/GenBank/DDBJ databases">
        <title>Trade-off between light-utilization and light-protection in marine flavobacteria.</title>
        <authorList>
            <person name="Kumagai Y."/>
            <person name="Yoshizawa S."/>
            <person name="Kogure K."/>
            <person name="Iwasaki W."/>
        </authorList>
    </citation>
    <scope>NUCLEOTIDE SEQUENCE [LARGE SCALE GENOMIC DNA]</scope>
    <source>
        <strain evidence="2 3">NBRC 108759</strain>
    </source>
</reference>
<feature type="transmembrane region" description="Helical" evidence="1">
    <location>
        <begin position="46"/>
        <end position="66"/>
    </location>
</feature>
<keyword evidence="1" id="KW-0812">Transmembrane</keyword>
<dbReference type="Pfam" id="PF10067">
    <property type="entry name" value="DUF2306"/>
    <property type="match status" value="1"/>
</dbReference>
<keyword evidence="1" id="KW-1133">Transmembrane helix</keyword>
<comment type="caution">
    <text evidence="2">The sequence shown here is derived from an EMBL/GenBank/DDBJ whole genome shotgun (WGS) entry which is preliminary data.</text>
</comment>
<dbReference type="Proteomes" id="UP000238882">
    <property type="component" value="Unassembled WGS sequence"/>
</dbReference>
<evidence type="ECO:0000313" key="2">
    <source>
        <dbReference type="EMBL" id="PQJ79277.1"/>
    </source>
</evidence>
<feature type="transmembrane region" description="Helical" evidence="1">
    <location>
        <begin position="103"/>
        <end position="123"/>
    </location>
</feature>
<organism evidence="2 3">
    <name type="scientific">Polaribacter porphyrae</name>
    <dbReference type="NCBI Taxonomy" id="1137780"/>
    <lineage>
        <taxon>Bacteria</taxon>
        <taxon>Pseudomonadati</taxon>
        <taxon>Bacteroidota</taxon>
        <taxon>Flavobacteriia</taxon>
        <taxon>Flavobacteriales</taxon>
        <taxon>Flavobacteriaceae</taxon>
    </lineage>
</organism>
<protein>
    <recommendedName>
        <fullName evidence="4">DUF2306 domain-containing protein</fullName>
    </recommendedName>
</protein>
<evidence type="ECO:0000313" key="3">
    <source>
        <dbReference type="Proteomes" id="UP000238882"/>
    </source>
</evidence>
<feature type="transmembrane region" description="Helical" evidence="1">
    <location>
        <begin position="12"/>
        <end position="34"/>
    </location>
</feature>
<dbReference type="EMBL" id="MSCN01000001">
    <property type="protein sequence ID" value="PQJ79277.1"/>
    <property type="molecule type" value="Genomic_DNA"/>
</dbReference>
<name>A0A2S7WNU1_9FLAO</name>
<sequence length="160" mass="18810">MDFLKEFHIINSSIGLIHTIFAILSMVFGTMVLLNKKGTKKHKRVGYYYVISMLIVNVTAFMIYNFGRISMFHFFAAASLITTIIGVLAAIRKKKNWLRKHFYFMSWSVVGLYCAFWAEIGVRFFEMKYFWWIVMLATGLTSWLGARRINKEAKKMKFDK</sequence>